<dbReference type="InterPro" id="IPR036864">
    <property type="entry name" value="Zn2-C6_fun-type_DNA-bd_sf"/>
</dbReference>
<gene>
    <name evidence="7" type="ORF">ISF_00808</name>
</gene>
<keyword evidence="4" id="KW-0539">Nucleus</keyword>
<evidence type="ECO:0000259" key="6">
    <source>
        <dbReference type="Pfam" id="PF04082"/>
    </source>
</evidence>
<dbReference type="RefSeq" id="XP_018708865.1">
    <property type="nucleotide sequence ID" value="XM_018844415.1"/>
</dbReference>
<keyword evidence="2" id="KW-0479">Metal-binding</keyword>
<dbReference type="EMBL" id="AZHB01000001">
    <property type="protein sequence ID" value="OAA73907.1"/>
    <property type="molecule type" value="Genomic_DNA"/>
</dbReference>
<keyword evidence="8" id="KW-1185">Reference proteome</keyword>
<evidence type="ECO:0000256" key="4">
    <source>
        <dbReference type="ARBA" id="ARBA00023242"/>
    </source>
</evidence>
<dbReference type="OrthoDB" id="4064873at2759"/>
<dbReference type="Pfam" id="PF04082">
    <property type="entry name" value="Fungal_trans"/>
    <property type="match status" value="1"/>
</dbReference>
<dbReference type="CDD" id="cd12148">
    <property type="entry name" value="fungal_TF_MHR"/>
    <property type="match status" value="1"/>
</dbReference>
<dbReference type="GO" id="GO:0000981">
    <property type="term" value="F:DNA-binding transcription factor activity, RNA polymerase II-specific"/>
    <property type="evidence" value="ECO:0007669"/>
    <property type="project" value="InterPro"/>
</dbReference>
<accession>A0A168EK03</accession>
<evidence type="ECO:0000256" key="1">
    <source>
        <dbReference type="ARBA" id="ARBA00004123"/>
    </source>
</evidence>
<protein>
    <submittedName>
        <fullName evidence="7">Fungal transcriptional regulatory protein</fullName>
    </submittedName>
</protein>
<dbReference type="GO" id="GO:0003677">
    <property type="term" value="F:DNA binding"/>
    <property type="evidence" value="ECO:0007669"/>
    <property type="project" value="UniProtKB-KW"/>
</dbReference>
<evidence type="ECO:0000313" key="8">
    <source>
        <dbReference type="Proteomes" id="UP000076744"/>
    </source>
</evidence>
<dbReference type="AlphaFoldDB" id="A0A168EK03"/>
<evidence type="ECO:0000256" key="5">
    <source>
        <dbReference type="SAM" id="MobiDB-lite"/>
    </source>
</evidence>
<comment type="caution">
    <text evidence="7">The sequence shown here is derived from an EMBL/GenBank/DDBJ whole genome shotgun (WGS) entry which is preliminary data.</text>
</comment>
<sequence length="763" mass="83491">MTRSKVLEDQRKRIGQACKGCQNRKQKTTPPPALQLQAPKQPQARETKASIDKARQCNGQNPCLGCEKRGHNCSYDPPRKRKSVTRLLKHDGTAPSPVGQSNPYALQGIIKSEPGNSPPLLSPMYLQHGQYDSPSAMSEWRSPSNPPDAQLDRFEQLAATRVPGQPGLPFWGSSSASFLTEIKKLVFQVSGPCPFTEGETTPSRLGSNSRSQGLQNTVPLPPREVAEHLVNRARQYSNHLVEILEESTIQELLQSSYPNAPSQDSQVPGSTCLLYLLFAAGSLSVESQKGTEYPDQGLFPPDSLRSSDEYFDYAEATLMRIGGYETFEVWMIQAWALMTTYSLAVSKWNAADAYIGLAVRAADVLGINHVPGSSSRAPSEVKANSALHAKLWRCLFVLDSLVAALLGRKPQALKEEKSKPTVGAECAPSSTTGRDDHLTFNVASAKMIRKTIKLVYNQRHFPAERASSMLQQTLGLLPPSASPQDGADALATEHAMLFRSYAAMLLTRPFFTQELYQASSQQKHDTTWKYLSTTCVATAHQAVERIFKAYNQSPEFRNDYIWRPCLYTAVLIILTNQFFGFHKYHTAGNVVDQAFSILKLWDARNPTEEAELNSLSALRCLVEEQAPRRSTPVYFEVVAPGPYGAPPVPVGYDVPGDGGIGGPVFPTHDFAVACVDSTTYCGPDGRRYSAAPASDYMGATAPIGGIAQLNAWGGVALPSMNMVRCATDAGCYSFAMQQDGYDGDAMQVTQQYAAYPGQQPYLS</sequence>
<dbReference type="PANTHER" id="PTHR46910:SF3">
    <property type="entry name" value="HALOTOLERANCE PROTEIN 9-RELATED"/>
    <property type="match status" value="1"/>
</dbReference>
<dbReference type="STRING" id="1081104.A0A168EK03"/>
<evidence type="ECO:0000256" key="3">
    <source>
        <dbReference type="ARBA" id="ARBA00023125"/>
    </source>
</evidence>
<dbReference type="GeneID" id="30017100"/>
<dbReference type="InterPro" id="IPR050987">
    <property type="entry name" value="AtrR-like"/>
</dbReference>
<dbReference type="InterPro" id="IPR007219">
    <property type="entry name" value="XnlR_reg_dom"/>
</dbReference>
<organism evidence="7 8">
    <name type="scientific">Cordyceps fumosorosea (strain ARSEF 2679)</name>
    <name type="common">Isaria fumosorosea</name>
    <dbReference type="NCBI Taxonomy" id="1081104"/>
    <lineage>
        <taxon>Eukaryota</taxon>
        <taxon>Fungi</taxon>
        <taxon>Dikarya</taxon>
        <taxon>Ascomycota</taxon>
        <taxon>Pezizomycotina</taxon>
        <taxon>Sordariomycetes</taxon>
        <taxon>Hypocreomycetidae</taxon>
        <taxon>Hypocreales</taxon>
        <taxon>Cordycipitaceae</taxon>
        <taxon>Cordyceps</taxon>
    </lineage>
</organism>
<evidence type="ECO:0000313" key="7">
    <source>
        <dbReference type="EMBL" id="OAA73907.1"/>
    </source>
</evidence>
<evidence type="ECO:0000256" key="2">
    <source>
        <dbReference type="ARBA" id="ARBA00022723"/>
    </source>
</evidence>
<feature type="region of interest" description="Disordered" evidence="5">
    <location>
        <begin position="197"/>
        <end position="218"/>
    </location>
</feature>
<feature type="compositionally biased region" description="Polar residues" evidence="5">
    <location>
        <begin position="198"/>
        <end position="218"/>
    </location>
</feature>
<dbReference type="GO" id="GO:0005634">
    <property type="term" value="C:nucleus"/>
    <property type="evidence" value="ECO:0007669"/>
    <property type="project" value="UniProtKB-SubCell"/>
</dbReference>
<dbReference type="Proteomes" id="UP000076744">
    <property type="component" value="Unassembled WGS sequence"/>
</dbReference>
<reference evidence="7 8" key="1">
    <citation type="journal article" date="2016" name="Genome Biol. Evol.">
        <title>Divergent and convergent evolution of fungal pathogenicity.</title>
        <authorList>
            <person name="Shang Y."/>
            <person name="Xiao G."/>
            <person name="Zheng P."/>
            <person name="Cen K."/>
            <person name="Zhan S."/>
            <person name="Wang C."/>
        </authorList>
    </citation>
    <scope>NUCLEOTIDE SEQUENCE [LARGE SCALE GENOMIC DNA]</scope>
    <source>
        <strain evidence="7 8">ARSEF 2679</strain>
    </source>
</reference>
<dbReference type="GO" id="GO:0008270">
    <property type="term" value="F:zinc ion binding"/>
    <property type="evidence" value="ECO:0007669"/>
    <property type="project" value="InterPro"/>
</dbReference>
<keyword evidence="3" id="KW-0238">DNA-binding</keyword>
<dbReference type="InterPro" id="IPR001138">
    <property type="entry name" value="Zn2Cys6_DnaBD"/>
</dbReference>
<feature type="region of interest" description="Disordered" evidence="5">
    <location>
        <begin position="126"/>
        <end position="146"/>
    </location>
</feature>
<dbReference type="PANTHER" id="PTHR46910">
    <property type="entry name" value="TRANSCRIPTION FACTOR PDR1"/>
    <property type="match status" value="1"/>
</dbReference>
<name>A0A168EK03_CORFA</name>
<feature type="region of interest" description="Disordered" evidence="5">
    <location>
        <begin position="17"/>
        <end position="51"/>
    </location>
</feature>
<comment type="subcellular location">
    <subcellularLocation>
        <location evidence="1">Nucleus</location>
    </subcellularLocation>
</comment>
<feature type="domain" description="Xylanolytic transcriptional activator regulatory" evidence="6">
    <location>
        <begin position="237"/>
        <end position="417"/>
    </location>
</feature>
<dbReference type="GO" id="GO:0006351">
    <property type="term" value="P:DNA-templated transcription"/>
    <property type="evidence" value="ECO:0007669"/>
    <property type="project" value="InterPro"/>
</dbReference>
<dbReference type="CDD" id="cd00067">
    <property type="entry name" value="GAL4"/>
    <property type="match status" value="1"/>
</dbReference>
<proteinExistence type="predicted"/>
<dbReference type="Gene3D" id="4.10.240.10">
    <property type="entry name" value="Zn(2)-C6 fungal-type DNA-binding domain"/>
    <property type="match status" value="1"/>
</dbReference>